<dbReference type="EMBL" id="AP026867">
    <property type="protein sequence ID" value="BDS11308.1"/>
    <property type="molecule type" value="Genomic_DNA"/>
</dbReference>
<dbReference type="InterPro" id="IPR018020">
    <property type="entry name" value="OHCU_decarboxylase"/>
</dbReference>
<dbReference type="GO" id="GO:0051997">
    <property type="term" value="F:2-oxo-4-hydroxy-4-carboxy-5-ureidoimidazoline decarboxylase activity"/>
    <property type="evidence" value="ECO:0007669"/>
    <property type="project" value="UniProtKB-EC"/>
</dbReference>
<sequence length="167" mass="18620">MKLEALNQLSLPELEDKLEQCCAASKWFKNLAAEFPFSDQKALENAADKIWSDCSESDYLEAFLGHPKIGDVNSLAKKFEATKQWAGNEQELVDGAAMDVIEALAQGNADYEARFGFIFIVFATGKTAKQMLDLLLKRLPNDRASELKIAAAEQHKITKLRIQKLLA</sequence>
<evidence type="ECO:0000259" key="7">
    <source>
        <dbReference type="Pfam" id="PF09349"/>
    </source>
</evidence>
<feature type="domain" description="Oxo-4-hydroxy-4-carboxy-5-ureidoimidazoline decarboxylase" evidence="7">
    <location>
        <begin position="7"/>
        <end position="163"/>
    </location>
</feature>
<comment type="pathway">
    <text evidence="2">Purine metabolism; urate degradation; (S)-allantoin from urate: step 3/3.</text>
</comment>
<comment type="catalytic activity">
    <reaction evidence="1">
        <text>5-hydroxy-2-oxo-4-ureido-2,5-dihydro-1H-imidazole-5-carboxylate + H(+) = (S)-allantoin + CO2</text>
        <dbReference type="Rhea" id="RHEA:26301"/>
        <dbReference type="ChEBI" id="CHEBI:15378"/>
        <dbReference type="ChEBI" id="CHEBI:15678"/>
        <dbReference type="ChEBI" id="CHEBI:16526"/>
        <dbReference type="ChEBI" id="CHEBI:58639"/>
        <dbReference type="EC" id="4.1.1.97"/>
    </reaction>
</comment>
<accession>A0A915YDX2</accession>
<evidence type="ECO:0000313" key="9">
    <source>
        <dbReference type="Proteomes" id="UP001060919"/>
    </source>
</evidence>
<dbReference type="PANTHER" id="PTHR43466:SF1">
    <property type="entry name" value="2-OXO-4-HYDROXY-4-CARBOXY-5-UREIDOIMIDAZOLINE DECARBOXYLASE-RELATED"/>
    <property type="match status" value="1"/>
</dbReference>
<dbReference type="RefSeq" id="WP_264792501.1">
    <property type="nucleotide sequence ID" value="NZ_AP026867.1"/>
</dbReference>
<dbReference type="Gene3D" id="1.10.3330.10">
    <property type="entry name" value="Oxo-4-hydroxy-4-carboxy-5-ureidoimidazoline decarboxylase"/>
    <property type="match status" value="1"/>
</dbReference>
<dbReference type="EC" id="4.1.1.97" evidence="3"/>
<dbReference type="NCBIfam" id="TIGR03180">
    <property type="entry name" value="UraD_2"/>
    <property type="match status" value="1"/>
</dbReference>
<dbReference type="GO" id="GO:0006144">
    <property type="term" value="P:purine nucleobase metabolic process"/>
    <property type="evidence" value="ECO:0007669"/>
    <property type="project" value="UniProtKB-KW"/>
</dbReference>
<evidence type="ECO:0000256" key="5">
    <source>
        <dbReference type="ARBA" id="ARBA00022793"/>
    </source>
</evidence>
<dbReference type="Pfam" id="PF09349">
    <property type="entry name" value="OHCU_decarbox"/>
    <property type="match status" value="1"/>
</dbReference>
<keyword evidence="5" id="KW-0210">Decarboxylase</keyword>
<dbReference type="NCBIfam" id="NF010372">
    <property type="entry name" value="PRK13798.1"/>
    <property type="match status" value="1"/>
</dbReference>
<name>A0A915YDX2_9BACT</name>
<evidence type="ECO:0000256" key="1">
    <source>
        <dbReference type="ARBA" id="ARBA00001163"/>
    </source>
</evidence>
<dbReference type="PANTHER" id="PTHR43466">
    <property type="entry name" value="2-OXO-4-HYDROXY-4-CARBOXY-5-UREIDOIMIDAZOLINE DECARBOXYLASE-RELATED"/>
    <property type="match status" value="1"/>
</dbReference>
<keyword evidence="4" id="KW-0659">Purine metabolism</keyword>
<dbReference type="InterPro" id="IPR036778">
    <property type="entry name" value="OHCU_decarboxylase_sf"/>
</dbReference>
<evidence type="ECO:0000256" key="3">
    <source>
        <dbReference type="ARBA" id="ARBA00012257"/>
    </source>
</evidence>
<organism evidence="8 9">
    <name type="scientific">Aureispira anguillae</name>
    <dbReference type="NCBI Taxonomy" id="2864201"/>
    <lineage>
        <taxon>Bacteria</taxon>
        <taxon>Pseudomonadati</taxon>
        <taxon>Bacteroidota</taxon>
        <taxon>Saprospiria</taxon>
        <taxon>Saprospirales</taxon>
        <taxon>Saprospiraceae</taxon>
        <taxon>Aureispira</taxon>
    </lineage>
</organism>
<reference evidence="8" key="1">
    <citation type="submission" date="2022-09" db="EMBL/GenBank/DDBJ databases">
        <title>Aureispira anguillicida sp. nov., isolated from Leptocephalus of Japanese eel Anguilla japonica.</title>
        <authorList>
            <person name="Yuasa K."/>
            <person name="Mekata T."/>
            <person name="Ikunari K."/>
        </authorList>
    </citation>
    <scope>NUCLEOTIDE SEQUENCE</scope>
    <source>
        <strain evidence="8">EL160426</strain>
    </source>
</reference>
<evidence type="ECO:0000313" key="8">
    <source>
        <dbReference type="EMBL" id="BDS11308.1"/>
    </source>
</evidence>
<dbReference type="KEGG" id="aup:AsAng_0020200"/>
<gene>
    <name evidence="8" type="ORF">AsAng_0020200</name>
</gene>
<evidence type="ECO:0000256" key="4">
    <source>
        <dbReference type="ARBA" id="ARBA00022631"/>
    </source>
</evidence>
<evidence type="ECO:0000256" key="2">
    <source>
        <dbReference type="ARBA" id="ARBA00004754"/>
    </source>
</evidence>
<dbReference type="InterPro" id="IPR017595">
    <property type="entry name" value="OHCU_decarboxylase-2"/>
</dbReference>
<dbReference type="AlphaFoldDB" id="A0A915YDX2"/>
<dbReference type="Proteomes" id="UP001060919">
    <property type="component" value="Chromosome"/>
</dbReference>
<evidence type="ECO:0000256" key="6">
    <source>
        <dbReference type="ARBA" id="ARBA00023239"/>
    </source>
</evidence>
<dbReference type="SUPFAM" id="SSF158694">
    <property type="entry name" value="UraD-Like"/>
    <property type="match status" value="1"/>
</dbReference>
<keyword evidence="9" id="KW-1185">Reference proteome</keyword>
<protein>
    <recommendedName>
        <fullName evidence="3">2-oxo-4-hydroxy-4-carboxy-5-ureidoimidazoline decarboxylase</fullName>
        <ecNumber evidence="3">4.1.1.97</ecNumber>
    </recommendedName>
</protein>
<keyword evidence="6" id="KW-0456">Lyase</keyword>
<dbReference type="GO" id="GO:0019628">
    <property type="term" value="P:urate catabolic process"/>
    <property type="evidence" value="ECO:0007669"/>
    <property type="project" value="TreeGrafter"/>
</dbReference>
<proteinExistence type="predicted"/>